<dbReference type="PROSITE" id="PS51186">
    <property type="entry name" value="GNAT"/>
    <property type="match status" value="1"/>
</dbReference>
<dbReference type="GO" id="GO:0016747">
    <property type="term" value="F:acyltransferase activity, transferring groups other than amino-acyl groups"/>
    <property type="evidence" value="ECO:0007669"/>
    <property type="project" value="InterPro"/>
</dbReference>
<proteinExistence type="predicted"/>
<reference evidence="2 3" key="1">
    <citation type="submission" date="2017-04" db="EMBL/GenBank/DDBJ databases">
        <authorList>
            <person name="Afonso C.L."/>
            <person name="Miller P.J."/>
            <person name="Scott M.A."/>
            <person name="Spackman E."/>
            <person name="Goraichik I."/>
            <person name="Dimitrov K.M."/>
            <person name="Suarez D.L."/>
            <person name="Swayne D.E."/>
        </authorList>
    </citation>
    <scope>NUCLEOTIDE SEQUENCE [LARGE SCALE GENOMIC DNA]</scope>
    <source>
        <strain evidence="2 3">DSM 5090</strain>
    </source>
</reference>
<dbReference type="PANTHER" id="PTHR43233:SF1">
    <property type="entry name" value="FAMILY N-ACETYLTRANSFERASE, PUTATIVE (AFU_ORTHOLOGUE AFUA_6G03350)-RELATED"/>
    <property type="match status" value="1"/>
</dbReference>
<name>A0A1W2BPA9_9FIRM</name>
<dbReference type="SUPFAM" id="SSF55729">
    <property type="entry name" value="Acyl-CoA N-acyltransferases (Nat)"/>
    <property type="match status" value="1"/>
</dbReference>
<dbReference type="InterPro" id="IPR016181">
    <property type="entry name" value="Acyl_CoA_acyltransferase"/>
</dbReference>
<dbReference type="PANTHER" id="PTHR43233">
    <property type="entry name" value="FAMILY N-ACETYLTRANSFERASE, PUTATIVE (AFU_ORTHOLOGUE AFUA_6G03350)-RELATED"/>
    <property type="match status" value="1"/>
</dbReference>
<accession>A0A1W2BPA9</accession>
<evidence type="ECO:0000259" key="1">
    <source>
        <dbReference type="PROSITE" id="PS51186"/>
    </source>
</evidence>
<dbReference type="InterPro" id="IPR000182">
    <property type="entry name" value="GNAT_dom"/>
</dbReference>
<sequence length="111" mass="12789">MGLGRSRELIQKTIDNSTYCFGVYQGTEQVGFARVVSDLATFGFLADVFILSDYRGRGLGKWMLQTIINHPELANMKRLTLFTRTPDFYYDAGFEIFVPTNEIEFMERKVL</sequence>
<protein>
    <submittedName>
        <fullName evidence="2">Acetyltransferase (GNAT) domain-containing protein</fullName>
    </submittedName>
</protein>
<dbReference type="Pfam" id="PF13508">
    <property type="entry name" value="Acetyltransf_7"/>
    <property type="match status" value="1"/>
</dbReference>
<dbReference type="InterPro" id="IPR053144">
    <property type="entry name" value="Acetyltransferase_Butenolide"/>
</dbReference>
<dbReference type="EMBL" id="FWXI01000008">
    <property type="protein sequence ID" value="SMC74767.1"/>
    <property type="molecule type" value="Genomic_DNA"/>
</dbReference>
<gene>
    <name evidence="2" type="ORF">SAMN04488500_10844</name>
</gene>
<dbReference type="AlphaFoldDB" id="A0A1W2BPA9"/>
<organism evidence="2 3">
    <name type="scientific">Sporomusa malonica</name>
    <dbReference type="NCBI Taxonomy" id="112901"/>
    <lineage>
        <taxon>Bacteria</taxon>
        <taxon>Bacillati</taxon>
        <taxon>Bacillota</taxon>
        <taxon>Negativicutes</taxon>
        <taxon>Selenomonadales</taxon>
        <taxon>Sporomusaceae</taxon>
        <taxon>Sporomusa</taxon>
    </lineage>
</organism>
<dbReference type="CDD" id="cd04301">
    <property type="entry name" value="NAT_SF"/>
    <property type="match status" value="1"/>
</dbReference>
<evidence type="ECO:0000313" key="2">
    <source>
        <dbReference type="EMBL" id="SMC74767.1"/>
    </source>
</evidence>
<dbReference type="Gene3D" id="3.40.630.30">
    <property type="match status" value="1"/>
</dbReference>
<keyword evidence="3" id="KW-1185">Reference proteome</keyword>
<dbReference type="RefSeq" id="WP_176215486.1">
    <property type="nucleotide sequence ID" value="NZ_CP155572.1"/>
</dbReference>
<evidence type="ECO:0000313" key="3">
    <source>
        <dbReference type="Proteomes" id="UP000192738"/>
    </source>
</evidence>
<dbReference type="Proteomes" id="UP000192738">
    <property type="component" value="Unassembled WGS sequence"/>
</dbReference>
<keyword evidence="2" id="KW-0808">Transferase</keyword>
<feature type="domain" description="N-acetyltransferase" evidence="1">
    <location>
        <begin position="1"/>
        <end position="111"/>
    </location>
</feature>
<dbReference type="STRING" id="112901.SAMN04488500_10844"/>